<keyword evidence="7" id="KW-0234">DNA repair</keyword>
<evidence type="ECO:0000313" key="11">
    <source>
        <dbReference type="Proteomes" id="UP001465976"/>
    </source>
</evidence>
<dbReference type="EMBL" id="JBAHYK010000678">
    <property type="protein sequence ID" value="KAL0572057.1"/>
    <property type="molecule type" value="Genomic_DNA"/>
</dbReference>
<feature type="non-terminal residue" evidence="10">
    <location>
        <position position="1"/>
    </location>
</feature>
<dbReference type="PANTHER" id="PTHR12415">
    <property type="entry name" value="TYROSYL-DNA PHOSPHODIESTERASE 1"/>
    <property type="match status" value="1"/>
</dbReference>
<evidence type="ECO:0000256" key="9">
    <source>
        <dbReference type="SAM" id="MobiDB-lite"/>
    </source>
</evidence>
<evidence type="ECO:0000256" key="2">
    <source>
        <dbReference type="ARBA" id="ARBA00010205"/>
    </source>
</evidence>
<comment type="caution">
    <text evidence="10">The sequence shown here is derived from an EMBL/GenBank/DDBJ whole genome shotgun (WGS) entry which is preliminary data.</text>
</comment>
<accession>A0ABR3F9Y8</accession>
<keyword evidence="6" id="KW-0269">Exonuclease</keyword>
<comment type="subcellular location">
    <subcellularLocation>
        <location evidence="1">Nucleus</location>
    </subcellularLocation>
</comment>
<name>A0ABR3F9Y8_9AGAR</name>
<organism evidence="10 11">
    <name type="scientific">Marasmius crinis-equi</name>
    <dbReference type="NCBI Taxonomy" id="585013"/>
    <lineage>
        <taxon>Eukaryota</taxon>
        <taxon>Fungi</taxon>
        <taxon>Dikarya</taxon>
        <taxon>Basidiomycota</taxon>
        <taxon>Agaricomycotina</taxon>
        <taxon>Agaricomycetes</taxon>
        <taxon>Agaricomycetidae</taxon>
        <taxon>Agaricales</taxon>
        <taxon>Marasmiineae</taxon>
        <taxon>Marasmiaceae</taxon>
        <taxon>Marasmius</taxon>
    </lineage>
</organism>
<dbReference type="Pfam" id="PF06087">
    <property type="entry name" value="Tyr-DNA_phospho"/>
    <property type="match status" value="1"/>
</dbReference>
<evidence type="ECO:0000256" key="4">
    <source>
        <dbReference type="ARBA" id="ARBA00022763"/>
    </source>
</evidence>
<feature type="region of interest" description="Disordered" evidence="9">
    <location>
        <begin position="1"/>
        <end position="75"/>
    </location>
</feature>
<gene>
    <name evidence="10" type="ORF">V5O48_009915</name>
</gene>
<sequence length="163" mass="17515">TILATFGGKSSSSSSSKATTSKPAAKRPPPKPSTSKATTQTRSSNGKQREILEISDDSVTESETESETEPESDEIQIIETAIGWAYMGSHNFTPSAWGTLSGSAFCPVLNIRNYELGIVFPLKTQADVEKVACWERPAEGYAGTEREPWIQQESVYFGGGGMG</sequence>
<feature type="compositionally biased region" description="Acidic residues" evidence="9">
    <location>
        <begin position="53"/>
        <end position="75"/>
    </location>
</feature>
<keyword evidence="5" id="KW-0378">Hydrolase</keyword>
<keyword evidence="11" id="KW-1185">Reference proteome</keyword>
<evidence type="ECO:0000256" key="8">
    <source>
        <dbReference type="ARBA" id="ARBA00023242"/>
    </source>
</evidence>
<evidence type="ECO:0000313" key="10">
    <source>
        <dbReference type="EMBL" id="KAL0572057.1"/>
    </source>
</evidence>
<dbReference type="InterPro" id="IPR010347">
    <property type="entry name" value="Tdp1"/>
</dbReference>
<dbReference type="SUPFAM" id="SSF56024">
    <property type="entry name" value="Phospholipase D/nuclease"/>
    <property type="match status" value="1"/>
</dbReference>
<feature type="compositionally biased region" description="Low complexity" evidence="9">
    <location>
        <begin position="9"/>
        <end position="23"/>
    </location>
</feature>
<evidence type="ECO:0000256" key="3">
    <source>
        <dbReference type="ARBA" id="ARBA00022722"/>
    </source>
</evidence>
<keyword evidence="3" id="KW-0540">Nuclease</keyword>
<evidence type="ECO:0000256" key="1">
    <source>
        <dbReference type="ARBA" id="ARBA00004123"/>
    </source>
</evidence>
<evidence type="ECO:0000256" key="7">
    <source>
        <dbReference type="ARBA" id="ARBA00023204"/>
    </source>
</evidence>
<evidence type="ECO:0000256" key="6">
    <source>
        <dbReference type="ARBA" id="ARBA00022839"/>
    </source>
</evidence>
<keyword evidence="4" id="KW-0227">DNA damage</keyword>
<dbReference type="Proteomes" id="UP001465976">
    <property type="component" value="Unassembled WGS sequence"/>
</dbReference>
<comment type="similarity">
    <text evidence="2">Belongs to the tyrosyl-DNA phosphodiesterase family.</text>
</comment>
<proteinExistence type="inferred from homology"/>
<protein>
    <submittedName>
        <fullName evidence="10">Uncharacterized protein</fullName>
    </submittedName>
</protein>
<reference evidence="10 11" key="1">
    <citation type="submission" date="2024-02" db="EMBL/GenBank/DDBJ databases">
        <title>A draft genome for the cacao thread blight pathogen Marasmius crinis-equi.</title>
        <authorList>
            <person name="Cohen S.P."/>
            <person name="Baruah I.K."/>
            <person name="Amoako-Attah I."/>
            <person name="Bukari Y."/>
            <person name="Meinhardt L.W."/>
            <person name="Bailey B.A."/>
        </authorList>
    </citation>
    <scope>NUCLEOTIDE SEQUENCE [LARGE SCALE GENOMIC DNA]</scope>
    <source>
        <strain evidence="10 11">GH-76</strain>
    </source>
</reference>
<dbReference type="PANTHER" id="PTHR12415:SF0">
    <property type="entry name" value="TYROSYL-DNA PHOSPHODIESTERASE 1"/>
    <property type="match status" value="1"/>
</dbReference>
<keyword evidence="8" id="KW-0539">Nucleus</keyword>
<dbReference type="Gene3D" id="3.30.870.10">
    <property type="entry name" value="Endonuclease Chain A"/>
    <property type="match status" value="1"/>
</dbReference>
<evidence type="ECO:0000256" key="5">
    <source>
        <dbReference type="ARBA" id="ARBA00022801"/>
    </source>
</evidence>